<dbReference type="Pfam" id="PF06271">
    <property type="entry name" value="RDD"/>
    <property type="match status" value="1"/>
</dbReference>
<feature type="transmembrane region" description="Helical" evidence="6">
    <location>
        <begin position="12"/>
        <end position="35"/>
    </location>
</feature>
<evidence type="ECO:0000259" key="7">
    <source>
        <dbReference type="Pfam" id="PF06271"/>
    </source>
</evidence>
<dbReference type="AlphaFoldDB" id="A0A1W1D3E8"/>
<feature type="transmembrane region" description="Helical" evidence="6">
    <location>
        <begin position="69"/>
        <end position="87"/>
    </location>
</feature>
<feature type="transmembrane region" description="Helical" evidence="6">
    <location>
        <begin position="161"/>
        <end position="181"/>
    </location>
</feature>
<sequence>MKQEIIYAGFFIRALASLFDTFFLALPIGIIIYFISDGQWFDLTQYQQNIFYAMSGNAQALTTQPQTSLQWELVFEFSLLVITLLFWEKFKGATPGKKICRIKIVDATTFQDINNKQAITRSLGYIISTLPFLAGFFIVLLKKDKRALHDIIANTPLVLVLFYHPWSIFENFTLINIFRAYQ</sequence>
<evidence type="ECO:0000256" key="6">
    <source>
        <dbReference type="SAM" id="Phobius"/>
    </source>
</evidence>
<keyword evidence="4 6" id="KW-1133">Transmembrane helix</keyword>
<name>A0A1W1D3E8_9ZZZZ</name>
<evidence type="ECO:0000256" key="5">
    <source>
        <dbReference type="ARBA" id="ARBA00023136"/>
    </source>
</evidence>
<dbReference type="GO" id="GO:0005886">
    <property type="term" value="C:plasma membrane"/>
    <property type="evidence" value="ECO:0007669"/>
    <property type="project" value="UniProtKB-SubCell"/>
</dbReference>
<dbReference type="EMBL" id="FPHP01000015">
    <property type="protein sequence ID" value="SFV75078.1"/>
    <property type="molecule type" value="Genomic_DNA"/>
</dbReference>
<organism evidence="8">
    <name type="scientific">hydrothermal vent metagenome</name>
    <dbReference type="NCBI Taxonomy" id="652676"/>
    <lineage>
        <taxon>unclassified sequences</taxon>
        <taxon>metagenomes</taxon>
        <taxon>ecological metagenomes</taxon>
    </lineage>
</organism>
<evidence type="ECO:0000313" key="8">
    <source>
        <dbReference type="EMBL" id="SFV75078.1"/>
    </source>
</evidence>
<comment type="subcellular location">
    <subcellularLocation>
        <location evidence="1">Cell membrane</location>
        <topology evidence="1">Multi-pass membrane protein</topology>
    </subcellularLocation>
</comment>
<dbReference type="PANTHER" id="PTHR36115">
    <property type="entry name" value="PROLINE-RICH ANTIGEN HOMOLOG-RELATED"/>
    <property type="match status" value="1"/>
</dbReference>
<protein>
    <recommendedName>
        <fullName evidence="7">RDD domain-containing protein</fullName>
    </recommendedName>
</protein>
<keyword evidence="2" id="KW-1003">Cell membrane</keyword>
<evidence type="ECO:0000256" key="3">
    <source>
        <dbReference type="ARBA" id="ARBA00022692"/>
    </source>
</evidence>
<accession>A0A1W1D3E8</accession>
<gene>
    <name evidence="8" type="ORF">MNB_SM-3-754</name>
</gene>
<proteinExistence type="predicted"/>
<dbReference type="PANTHER" id="PTHR36115:SF4">
    <property type="entry name" value="MEMBRANE PROTEIN"/>
    <property type="match status" value="1"/>
</dbReference>
<evidence type="ECO:0000256" key="4">
    <source>
        <dbReference type="ARBA" id="ARBA00022989"/>
    </source>
</evidence>
<evidence type="ECO:0000256" key="1">
    <source>
        <dbReference type="ARBA" id="ARBA00004651"/>
    </source>
</evidence>
<keyword evidence="5 6" id="KW-0472">Membrane</keyword>
<reference evidence="8" key="1">
    <citation type="submission" date="2016-10" db="EMBL/GenBank/DDBJ databases">
        <authorList>
            <person name="de Groot N.N."/>
        </authorList>
    </citation>
    <scope>NUCLEOTIDE SEQUENCE</scope>
</reference>
<keyword evidence="3 6" id="KW-0812">Transmembrane</keyword>
<dbReference type="InterPro" id="IPR051791">
    <property type="entry name" value="Pra-immunoreactive"/>
</dbReference>
<dbReference type="InterPro" id="IPR010432">
    <property type="entry name" value="RDD"/>
</dbReference>
<feature type="transmembrane region" description="Helical" evidence="6">
    <location>
        <begin position="123"/>
        <end position="141"/>
    </location>
</feature>
<evidence type="ECO:0000256" key="2">
    <source>
        <dbReference type="ARBA" id="ARBA00022475"/>
    </source>
</evidence>
<feature type="domain" description="RDD" evidence="7">
    <location>
        <begin position="7"/>
        <end position="154"/>
    </location>
</feature>